<dbReference type="GO" id="GO:0044423">
    <property type="term" value="C:virion component"/>
    <property type="evidence" value="ECO:0007669"/>
    <property type="project" value="UniProtKB-KW"/>
</dbReference>
<evidence type="ECO:0000256" key="2">
    <source>
        <dbReference type="ARBA" id="ARBA00022812"/>
    </source>
</evidence>
<dbReference type="Proteomes" id="UP000130192">
    <property type="component" value="Genome"/>
</dbReference>
<keyword evidence="4" id="KW-1035">Host cytoplasm</keyword>
<organism evidence="5 6">
    <name type="scientific">Canid alphaherpesvirus 1</name>
    <dbReference type="NCBI Taxonomy" id="170325"/>
    <lineage>
        <taxon>Viruses</taxon>
        <taxon>Duplodnaviria</taxon>
        <taxon>Heunggongvirae</taxon>
        <taxon>Peploviricota</taxon>
        <taxon>Herviviricetes</taxon>
        <taxon>Herpesvirales</taxon>
        <taxon>Orthoherpesviridae</taxon>
        <taxon>Alphaherpesvirinae</taxon>
        <taxon>Varicellovirus</taxon>
        <taxon>Varicellovirus canidalpha1</taxon>
    </lineage>
</organism>
<reference evidence="5" key="2">
    <citation type="journal article" date="2016" name="PLoS ONE">
        <title>Genome Sequence of Canine Herpesvirus.</title>
        <authorList>
            <person name="Papageorgiou K.V."/>
            <person name="Suarez N.M."/>
            <person name="Wilkie G.S."/>
            <person name="McDonald M."/>
            <person name="Graham E.M."/>
            <person name="Davison A.J."/>
        </authorList>
    </citation>
    <scope>NUCLEOTIDE SEQUENCE [LARGE SCALE GENOMIC DNA]</scope>
    <source>
        <strain evidence="5">V777</strain>
    </source>
</reference>
<evidence type="ECO:0000313" key="6">
    <source>
        <dbReference type="Proteomes" id="UP000130192"/>
    </source>
</evidence>
<name>A0A172DSK5_9ALPH</name>
<dbReference type="HAMAP" id="MF_04038">
    <property type="entry name" value="HSV_CEP1"/>
    <property type="match status" value="1"/>
</dbReference>
<sequence>MENYQNTIVEDLLEASLTTNSEIQSITQKLVHHTLPRLICEVREVKGLDPVISTTSISGLRVESGTYKLILTLEGRHEEISCEEYFFECLNQDEYKGFIFFLITPSEDKVYSLSIGEVILKNRIVLFKPDDFITFQFCILHMFLENCTIKTATSSIFVQIYTLMKRLHKKISPCMRFENLLFNGLNWILNTLMYSIDHNPFDINFVLPHHILAKLLLNNNPPSILNAIFMIGSSEKYKIPQNVIKCPNGVIKTSPAILNKQIQLQIIKNVLYNWWYKSKEKLTPSSLFIMYK</sequence>
<proteinExistence type="inferred from homology"/>
<dbReference type="Pfam" id="PF01677">
    <property type="entry name" value="Herpes_UL7"/>
    <property type="match status" value="1"/>
</dbReference>
<reference evidence="5" key="1">
    <citation type="submission" date="2015-09" db="EMBL/GenBank/DDBJ databases">
        <authorList>
            <person name="Jackson K.R."/>
            <person name="Lunt B.L."/>
            <person name="Fisher J.N.B."/>
            <person name="Gardner A.V."/>
            <person name="Bailey M.E."/>
            <person name="Deus L.M."/>
            <person name="Earl A.S."/>
            <person name="Gibby P.D."/>
            <person name="Hartmann K.A."/>
            <person name="Liu J.E."/>
            <person name="Manci A.M."/>
            <person name="Nielsen D.A."/>
            <person name="Solomon M.B."/>
            <person name="Breakwell D.P."/>
            <person name="Burnett S.H."/>
            <person name="Grose J.H."/>
        </authorList>
    </citation>
    <scope>NUCLEOTIDE SEQUENCE</scope>
    <source>
        <strain evidence="5">V777</strain>
    </source>
</reference>
<protein>
    <submittedName>
        <fullName evidence="5">Tegument protein UL7</fullName>
    </submittedName>
</protein>
<dbReference type="EMBL" id="KT819632">
    <property type="protein sequence ID" value="ALL26009.1"/>
    <property type="molecule type" value="Genomic_DNA"/>
</dbReference>
<evidence type="ECO:0000256" key="3">
    <source>
        <dbReference type="ARBA" id="ARBA00022844"/>
    </source>
</evidence>
<dbReference type="InterPro" id="IPR002600">
    <property type="entry name" value="Herpes_UL7"/>
</dbReference>
<keyword evidence="1" id="KW-0920">Virion tegument</keyword>
<evidence type="ECO:0000256" key="4">
    <source>
        <dbReference type="ARBA" id="ARBA00023200"/>
    </source>
</evidence>
<accession>A0A172DSK5</accession>
<evidence type="ECO:0000313" key="5">
    <source>
        <dbReference type="EMBL" id="ALL26009.1"/>
    </source>
</evidence>
<keyword evidence="2" id="KW-1040">Host Golgi apparatus</keyword>
<gene>
    <name evidence="5" type="primary">UL7</name>
</gene>
<evidence type="ECO:0000256" key="1">
    <source>
        <dbReference type="ARBA" id="ARBA00022580"/>
    </source>
</evidence>
<keyword evidence="3" id="KW-0946">Virion</keyword>